<proteinExistence type="predicted"/>
<keyword evidence="3" id="KW-0808">Transferase</keyword>
<dbReference type="AlphaFoldDB" id="A0A347ZSS3"/>
<dbReference type="InterPro" id="IPR036890">
    <property type="entry name" value="HATPase_C_sf"/>
</dbReference>
<dbReference type="CDD" id="cd00082">
    <property type="entry name" value="HisKA"/>
    <property type="match status" value="1"/>
</dbReference>
<evidence type="ECO:0000259" key="5">
    <source>
        <dbReference type="PROSITE" id="PS50109"/>
    </source>
</evidence>
<dbReference type="Proteomes" id="UP000256388">
    <property type="component" value="Unassembled WGS sequence"/>
</dbReference>
<organism evidence="6 7">
    <name type="scientific">Pelolinea submarina</name>
    <dbReference type="NCBI Taxonomy" id="913107"/>
    <lineage>
        <taxon>Bacteria</taxon>
        <taxon>Bacillati</taxon>
        <taxon>Chloroflexota</taxon>
        <taxon>Anaerolineae</taxon>
        <taxon>Anaerolineales</taxon>
        <taxon>Anaerolineaceae</taxon>
        <taxon>Pelolinea</taxon>
    </lineage>
</organism>
<dbReference type="EMBL" id="QUMS01000001">
    <property type="protein sequence ID" value="REG11073.1"/>
    <property type="molecule type" value="Genomic_DNA"/>
</dbReference>
<protein>
    <recommendedName>
        <fullName evidence="2">histidine kinase</fullName>
        <ecNumber evidence="2">2.7.13.3</ecNumber>
    </recommendedName>
</protein>
<dbReference type="PANTHER" id="PTHR42878">
    <property type="entry name" value="TWO-COMPONENT HISTIDINE KINASE"/>
    <property type="match status" value="1"/>
</dbReference>
<dbReference type="OrthoDB" id="9766459at2"/>
<sequence length="514" mass="57896">MPKKTNSAFDIDTVKDPELRGYLQHLTNSLNRQNQELKALTLKDKILDGFFHADSLQQCLDVAVREYKMPGCSSLRVLVHQRGPFNVLRQIKSIHGDYSQGYAYLDEQIIDQLRDKDQLVINDTSKIHSIKFTPEQPYPRAIGAFRFLTSDAMDGYLWISFEAIKEFTTYELEKLTQFGNILELICANFGRATTKRDSAVVFEKMLAMVNVPVVLLGENKKVLYANPIAEKIFNGAVESIGQNATVLNWLGLPERNIQAEIDIDDRHYQITGEKLEETAFPDAAILFLEDDTVFNRKQAYLTLMMDTINHDFRGSLINMQGFSKLLGMVGELNPKQSEYLQLIQDGIDEIAAVTTDLLDVNRMVQEGGLKVQECTPGELVEKALTLIQAEARQKQVTFGKQMTSENQVILVDRVMVISALYHLLKQSIQNSHLGGSVLVGEKLDGNKWIISIQDAGRGISQIDIENLATNHFADKNSPGLSLVYRIARFHQGDLMVESELGKGTKYILQLLCCD</sequence>
<dbReference type="Pfam" id="PF02518">
    <property type="entry name" value="HATPase_c"/>
    <property type="match status" value="1"/>
</dbReference>
<dbReference type="Gene3D" id="1.10.287.130">
    <property type="match status" value="1"/>
</dbReference>
<comment type="catalytic activity">
    <reaction evidence="1">
        <text>ATP + protein L-histidine = ADP + protein N-phospho-L-histidine.</text>
        <dbReference type="EC" id="2.7.13.3"/>
    </reaction>
</comment>
<evidence type="ECO:0000313" key="7">
    <source>
        <dbReference type="Proteomes" id="UP000256388"/>
    </source>
</evidence>
<comment type="caution">
    <text evidence="6">The sequence shown here is derived from an EMBL/GenBank/DDBJ whole genome shotgun (WGS) entry which is preliminary data.</text>
</comment>
<dbReference type="PANTHER" id="PTHR42878:SF13">
    <property type="entry name" value="HISTIDINE KINASE"/>
    <property type="match status" value="1"/>
</dbReference>
<evidence type="ECO:0000256" key="4">
    <source>
        <dbReference type="ARBA" id="ARBA00022777"/>
    </source>
</evidence>
<dbReference type="InterPro" id="IPR003661">
    <property type="entry name" value="HisK_dim/P_dom"/>
</dbReference>
<dbReference type="SUPFAM" id="SSF47384">
    <property type="entry name" value="Homodimeric domain of signal transducing histidine kinase"/>
    <property type="match status" value="1"/>
</dbReference>
<reference evidence="6 7" key="1">
    <citation type="submission" date="2018-08" db="EMBL/GenBank/DDBJ databases">
        <title>Genomic Encyclopedia of Type Strains, Phase IV (KMG-IV): sequencing the most valuable type-strain genomes for metagenomic binning, comparative biology and taxonomic classification.</title>
        <authorList>
            <person name="Goeker M."/>
        </authorList>
    </citation>
    <scope>NUCLEOTIDE SEQUENCE [LARGE SCALE GENOMIC DNA]</scope>
    <source>
        <strain evidence="6 7">DSM 23923</strain>
    </source>
</reference>
<evidence type="ECO:0000256" key="1">
    <source>
        <dbReference type="ARBA" id="ARBA00000085"/>
    </source>
</evidence>
<dbReference type="Gene3D" id="3.30.565.10">
    <property type="entry name" value="Histidine kinase-like ATPase, C-terminal domain"/>
    <property type="match status" value="1"/>
</dbReference>
<evidence type="ECO:0000256" key="3">
    <source>
        <dbReference type="ARBA" id="ARBA00022679"/>
    </source>
</evidence>
<accession>A0A347ZSS3</accession>
<dbReference type="EC" id="2.7.13.3" evidence="2"/>
<dbReference type="InterPro" id="IPR005467">
    <property type="entry name" value="His_kinase_dom"/>
</dbReference>
<name>A0A347ZSS3_9CHLR</name>
<dbReference type="PROSITE" id="PS50109">
    <property type="entry name" value="HIS_KIN"/>
    <property type="match status" value="1"/>
</dbReference>
<dbReference type="SMART" id="SM00388">
    <property type="entry name" value="HisKA"/>
    <property type="match status" value="1"/>
</dbReference>
<dbReference type="GO" id="GO:0030295">
    <property type="term" value="F:protein kinase activator activity"/>
    <property type="evidence" value="ECO:0007669"/>
    <property type="project" value="TreeGrafter"/>
</dbReference>
<feature type="domain" description="Histidine kinase" evidence="5">
    <location>
        <begin position="307"/>
        <end position="510"/>
    </location>
</feature>
<dbReference type="InterPro" id="IPR003594">
    <property type="entry name" value="HATPase_dom"/>
</dbReference>
<dbReference type="InterPro" id="IPR050351">
    <property type="entry name" value="BphY/WalK/GraS-like"/>
</dbReference>
<dbReference type="RefSeq" id="WP_116224217.1">
    <property type="nucleotide sequence ID" value="NZ_AP018437.1"/>
</dbReference>
<dbReference type="InterPro" id="IPR036097">
    <property type="entry name" value="HisK_dim/P_sf"/>
</dbReference>
<dbReference type="GO" id="GO:0000156">
    <property type="term" value="F:phosphorelay response regulator activity"/>
    <property type="evidence" value="ECO:0007669"/>
    <property type="project" value="TreeGrafter"/>
</dbReference>
<dbReference type="SUPFAM" id="SSF55874">
    <property type="entry name" value="ATPase domain of HSP90 chaperone/DNA topoisomerase II/histidine kinase"/>
    <property type="match status" value="1"/>
</dbReference>
<dbReference type="Pfam" id="PF00512">
    <property type="entry name" value="HisKA"/>
    <property type="match status" value="1"/>
</dbReference>
<keyword evidence="4 6" id="KW-0418">Kinase</keyword>
<evidence type="ECO:0000313" key="6">
    <source>
        <dbReference type="EMBL" id="REG11073.1"/>
    </source>
</evidence>
<evidence type="ECO:0000256" key="2">
    <source>
        <dbReference type="ARBA" id="ARBA00012438"/>
    </source>
</evidence>
<gene>
    <name evidence="6" type="ORF">DFR64_0946</name>
</gene>
<dbReference type="GO" id="GO:0000155">
    <property type="term" value="F:phosphorelay sensor kinase activity"/>
    <property type="evidence" value="ECO:0007669"/>
    <property type="project" value="InterPro"/>
</dbReference>
<keyword evidence="7" id="KW-1185">Reference proteome</keyword>
<dbReference type="GO" id="GO:0007234">
    <property type="term" value="P:osmosensory signaling via phosphorelay pathway"/>
    <property type="evidence" value="ECO:0007669"/>
    <property type="project" value="TreeGrafter"/>
</dbReference>